<comment type="caution">
    <text evidence="2">The sequence shown here is derived from an EMBL/GenBank/DDBJ whole genome shotgun (WGS) entry which is preliminary data.</text>
</comment>
<dbReference type="Pfam" id="PF07722">
    <property type="entry name" value="Peptidase_C26"/>
    <property type="match status" value="1"/>
</dbReference>
<dbReference type="SUPFAM" id="SSF52317">
    <property type="entry name" value="Class I glutamine amidotransferase-like"/>
    <property type="match status" value="1"/>
</dbReference>
<accession>A0A2A5JIX9</accession>
<evidence type="ECO:0000313" key="3">
    <source>
        <dbReference type="Proteomes" id="UP000230886"/>
    </source>
</evidence>
<reference evidence="2 3" key="1">
    <citation type="submission" date="2017-07" db="EMBL/GenBank/DDBJ databases">
        <title>Draft sequence of Rhodococcus enclensis 23b-28.</title>
        <authorList>
            <person name="Besaury L."/>
            <person name="Sancelme M."/>
            <person name="Amato P."/>
            <person name="Lallement A."/>
            <person name="Delort A.-M."/>
        </authorList>
    </citation>
    <scope>NUCLEOTIDE SEQUENCE [LARGE SCALE GENOMIC DNA]</scope>
    <source>
        <strain evidence="2 3">23b-28</strain>
    </source>
</reference>
<name>A0A2A5JIX9_RHOSG</name>
<dbReference type="EMBL" id="NOVD01000001">
    <property type="protein sequence ID" value="PCK29342.1"/>
    <property type="molecule type" value="Genomic_DNA"/>
</dbReference>
<dbReference type="PANTHER" id="PTHR43235:SF1">
    <property type="entry name" value="GLUTAMINE AMIDOTRANSFERASE PB2B2.05-RELATED"/>
    <property type="match status" value="1"/>
</dbReference>
<dbReference type="GO" id="GO:0005829">
    <property type="term" value="C:cytosol"/>
    <property type="evidence" value="ECO:0007669"/>
    <property type="project" value="TreeGrafter"/>
</dbReference>
<protein>
    <submittedName>
        <fullName evidence="2">Peptidase C26</fullName>
    </submittedName>
</protein>
<gene>
    <name evidence="2" type="ORF">CHR55_02910</name>
</gene>
<dbReference type="InterPro" id="IPR044668">
    <property type="entry name" value="PuuD-like"/>
</dbReference>
<dbReference type="CDD" id="cd01745">
    <property type="entry name" value="GATase1_2"/>
    <property type="match status" value="1"/>
</dbReference>
<feature type="region of interest" description="Disordered" evidence="1">
    <location>
        <begin position="252"/>
        <end position="272"/>
    </location>
</feature>
<dbReference type="Gene3D" id="3.40.50.880">
    <property type="match status" value="1"/>
</dbReference>
<dbReference type="InterPro" id="IPR029062">
    <property type="entry name" value="Class_I_gatase-like"/>
</dbReference>
<dbReference type="AlphaFoldDB" id="A0A2A5JIX9"/>
<dbReference type="InterPro" id="IPR011697">
    <property type="entry name" value="Peptidase_C26"/>
</dbReference>
<dbReference type="GO" id="GO:0006598">
    <property type="term" value="P:polyamine catabolic process"/>
    <property type="evidence" value="ECO:0007669"/>
    <property type="project" value="TreeGrafter"/>
</dbReference>
<dbReference type="PROSITE" id="PS51273">
    <property type="entry name" value="GATASE_TYPE_1"/>
    <property type="match status" value="1"/>
</dbReference>
<organism evidence="2 3">
    <name type="scientific">Rhodococcus qingshengii</name>
    <dbReference type="NCBI Taxonomy" id="334542"/>
    <lineage>
        <taxon>Bacteria</taxon>
        <taxon>Bacillati</taxon>
        <taxon>Actinomycetota</taxon>
        <taxon>Actinomycetes</taxon>
        <taxon>Mycobacteriales</taxon>
        <taxon>Nocardiaceae</taxon>
        <taxon>Rhodococcus</taxon>
        <taxon>Rhodococcus erythropolis group</taxon>
    </lineage>
</organism>
<sequence>MLAPMTQFTMTAEALPAMPLIGVTGRVDRGGPSLPNVVGDALMEMFFTDFPSKIRAAGGQPILLSIHSDPRRIVEHLDALVLSGGSDVDPRRYGRTPGPNSSMIDPARDEFEFALVDAAWEIGLPILGVCRGHQVVNVARGGTLIADLPTDAGEAHSFFGYPRSYRPQQVALESGSVPHSLFGNSIHVNSLHHQAVDTPGSGLRIVGRALDGVAEAIQAADRPVVGVQWHPEFFVEIDPLFSWLVDAATSRRTNSSHQIDHHRMEDNNVTYA</sequence>
<dbReference type="Proteomes" id="UP000230886">
    <property type="component" value="Unassembled WGS sequence"/>
</dbReference>
<dbReference type="PANTHER" id="PTHR43235">
    <property type="entry name" value="GLUTAMINE AMIDOTRANSFERASE PB2B2.05-RELATED"/>
    <property type="match status" value="1"/>
</dbReference>
<evidence type="ECO:0000313" key="2">
    <source>
        <dbReference type="EMBL" id="PCK29342.1"/>
    </source>
</evidence>
<evidence type="ECO:0000256" key="1">
    <source>
        <dbReference type="SAM" id="MobiDB-lite"/>
    </source>
</evidence>
<dbReference type="GO" id="GO:0033969">
    <property type="term" value="F:gamma-glutamyl-gamma-aminobutyrate hydrolase activity"/>
    <property type="evidence" value="ECO:0007669"/>
    <property type="project" value="TreeGrafter"/>
</dbReference>
<proteinExistence type="predicted"/>